<dbReference type="GeneID" id="70124888"/>
<sequence length="108" mass="12575">MNMDIVVKSERSGPLSLLLWTISYIKRHTNLVLRKRLLVGSFLMTTSYCVDNTYFRLFWFSCILPELMEWCTVRTPFGLQTTPETSNKSITASQNLLNRHRTFALRGP</sequence>
<reference evidence="1" key="1">
    <citation type="journal article" date="2021" name="Nat. Commun.">
        <title>Genetic determinants of endophytism in the Arabidopsis root mycobiome.</title>
        <authorList>
            <person name="Mesny F."/>
            <person name="Miyauchi S."/>
            <person name="Thiergart T."/>
            <person name="Pickel B."/>
            <person name="Atanasova L."/>
            <person name="Karlsson M."/>
            <person name="Huettel B."/>
            <person name="Barry K.W."/>
            <person name="Haridas S."/>
            <person name="Chen C."/>
            <person name="Bauer D."/>
            <person name="Andreopoulos W."/>
            <person name="Pangilinan J."/>
            <person name="LaButti K."/>
            <person name="Riley R."/>
            <person name="Lipzen A."/>
            <person name="Clum A."/>
            <person name="Drula E."/>
            <person name="Henrissat B."/>
            <person name="Kohler A."/>
            <person name="Grigoriev I.V."/>
            <person name="Martin F.M."/>
            <person name="Hacquard S."/>
        </authorList>
    </citation>
    <scope>NUCLEOTIDE SEQUENCE</scope>
    <source>
        <strain evidence="1">MPI-SDFR-AT-0073</strain>
    </source>
</reference>
<comment type="caution">
    <text evidence="1">The sequence shown here is derived from an EMBL/GenBank/DDBJ whole genome shotgun (WGS) entry which is preliminary data.</text>
</comment>
<proteinExistence type="predicted"/>
<gene>
    <name evidence="1" type="ORF">BKA67DRAFT_28866</name>
</gene>
<evidence type="ECO:0000313" key="1">
    <source>
        <dbReference type="EMBL" id="KAH6659788.1"/>
    </source>
</evidence>
<organism evidence="1 2">
    <name type="scientific">Truncatella angustata</name>
    <dbReference type="NCBI Taxonomy" id="152316"/>
    <lineage>
        <taxon>Eukaryota</taxon>
        <taxon>Fungi</taxon>
        <taxon>Dikarya</taxon>
        <taxon>Ascomycota</taxon>
        <taxon>Pezizomycotina</taxon>
        <taxon>Sordariomycetes</taxon>
        <taxon>Xylariomycetidae</taxon>
        <taxon>Amphisphaeriales</taxon>
        <taxon>Sporocadaceae</taxon>
        <taxon>Truncatella</taxon>
    </lineage>
</organism>
<name>A0A9P8UWP1_9PEZI</name>
<dbReference type="Proteomes" id="UP000758603">
    <property type="component" value="Unassembled WGS sequence"/>
</dbReference>
<dbReference type="RefSeq" id="XP_045963919.1">
    <property type="nucleotide sequence ID" value="XM_046095995.1"/>
</dbReference>
<keyword evidence="2" id="KW-1185">Reference proteome</keyword>
<dbReference type="AlphaFoldDB" id="A0A9P8UWP1"/>
<evidence type="ECO:0000313" key="2">
    <source>
        <dbReference type="Proteomes" id="UP000758603"/>
    </source>
</evidence>
<accession>A0A9P8UWP1</accession>
<dbReference type="EMBL" id="JAGPXC010000001">
    <property type="protein sequence ID" value="KAH6659788.1"/>
    <property type="molecule type" value="Genomic_DNA"/>
</dbReference>
<protein>
    <submittedName>
        <fullName evidence="1">Uncharacterized protein</fullName>
    </submittedName>
</protein>